<sequence length="115" mass="11859">MRRSIGRYTPQGRAEGQPFLAPDVFPGVAGKILRAVAVAVGVTLVLAPVHVTAVLGFLFASERYDSSGQGGPFRSCTADSVSCAGPHVPVMAGCVLVVLGGLLLAAWAGRRAARR</sequence>
<evidence type="ECO:0000313" key="3">
    <source>
        <dbReference type="Proteomes" id="UP001500192"/>
    </source>
</evidence>
<feature type="transmembrane region" description="Helical" evidence="1">
    <location>
        <begin position="35"/>
        <end position="60"/>
    </location>
</feature>
<proteinExistence type="predicted"/>
<keyword evidence="1" id="KW-0472">Membrane</keyword>
<evidence type="ECO:0000256" key="1">
    <source>
        <dbReference type="SAM" id="Phobius"/>
    </source>
</evidence>
<dbReference type="Proteomes" id="UP001500192">
    <property type="component" value="Unassembled WGS sequence"/>
</dbReference>
<keyword evidence="1" id="KW-1133">Transmembrane helix</keyword>
<protein>
    <recommendedName>
        <fullName evidence="4">Integral membrane protein</fullName>
    </recommendedName>
</protein>
<keyword evidence="3" id="KW-1185">Reference proteome</keyword>
<comment type="caution">
    <text evidence="2">The sequence shown here is derived from an EMBL/GenBank/DDBJ whole genome shotgun (WGS) entry which is preliminary data.</text>
</comment>
<name>A0ABP9Q719_9PSEU</name>
<reference evidence="3" key="1">
    <citation type="journal article" date="2019" name="Int. J. Syst. Evol. Microbiol.">
        <title>The Global Catalogue of Microorganisms (GCM) 10K type strain sequencing project: providing services to taxonomists for standard genome sequencing and annotation.</title>
        <authorList>
            <consortium name="The Broad Institute Genomics Platform"/>
            <consortium name="The Broad Institute Genome Sequencing Center for Infectious Disease"/>
            <person name="Wu L."/>
            <person name="Ma J."/>
        </authorList>
    </citation>
    <scope>NUCLEOTIDE SEQUENCE [LARGE SCALE GENOMIC DNA]</scope>
    <source>
        <strain evidence="3">JCM 18054</strain>
    </source>
</reference>
<organism evidence="2 3">
    <name type="scientific">Amycolatopsis dongchuanensis</name>
    <dbReference type="NCBI Taxonomy" id="1070866"/>
    <lineage>
        <taxon>Bacteria</taxon>
        <taxon>Bacillati</taxon>
        <taxon>Actinomycetota</taxon>
        <taxon>Actinomycetes</taxon>
        <taxon>Pseudonocardiales</taxon>
        <taxon>Pseudonocardiaceae</taxon>
        <taxon>Amycolatopsis</taxon>
    </lineage>
</organism>
<feature type="transmembrane region" description="Helical" evidence="1">
    <location>
        <begin position="90"/>
        <end position="109"/>
    </location>
</feature>
<accession>A0ABP9Q719</accession>
<evidence type="ECO:0008006" key="4">
    <source>
        <dbReference type="Google" id="ProtNLM"/>
    </source>
</evidence>
<gene>
    <name evidence="2" type="ORF">GCM10023214_10260</name>
</gene>
<dbReference type="EMBL" id="BAABIB010000022">
    <property type="protein sequence ID" value="GAA5155062.1"/>
    <property type="molecule type" value="Genomic_DNA"/>
</dbReference>
<keyword evidence="1" id="KW-0812">Transmembrane</keyword>
<evidence type="ECO:0000313" key="2">
    <source>
        <dbReference type="EMBL" id="GAA5155062.1"/>
    </source>
</evidence>